<organism evidence="1 2">
    <name type="scientific">Roseiconus lacunae</name>
    <dbReference type="NCBI Taxonomy" id="2605694"/>
    <lineage>
        <taxon>Bacteria</taxon>
        <taxon>Pseudomonadati</taxon>
        <taxon>Planctomycetota</taxon>
        <taxon>Planctomycetia</taxon>
        <taxon>Pirellulales</taxon>
        <taxon>Pirellulaceae</taxon>
        <taxon>Roseiconus</taxon>
    </lineage>
</organism>
<protein>
    <recommendedName>
        <fullName evidence="3">Transposase</fullName>
    </recommendedName>
</protein>
<dbReference type="EMBL" id="JASZZN010000004">
    <property type="protein sequence ID" value="MDM4015152.1"/>
    <property type="molecule type" value="Genomic_DNA"/>
</dbReference>
<accession>A0ABT7PF94</accession>
<comment type="caution">
    <text evidence="1">The sequence shown here is derived from an EMBL/GenBank/DDBJ whole genome shotgun (WGS) entry which is preliminary data.</text>
</comment>
<dbReference type="RefSeq" id="WP_289162652.1">
    <property type="nucleotide sequence ID" value="NZ_JASZZN010000004.1"/>
</dbReference>
<proteinExistence type="predicted"/>
<evidence type="ECO:0008006" key="3">
    <source>
        <dbReference type="Google" id="ProtNLM"/>
    </source>
</evidence>
<evidence type="ECO:0000313" key="2">
    <source>
        <dbReference type="Proteomes" id="UP001239462"/>
    </source>
</evidence>
<dbReference type="Proteomes" id="UP001239462">
    <property type="component" value="Unassembled WGS sequence"/>
</dbReference>
<gene>
    <name evidence="1" type="ORF">QTN89_06895</name>
</gene>
<evidence type="ECO:0000313" key="1">
    <source>
        <dbReference type="EMBL" id="MDM4015152.1"/>
    </source>
</evidence>
<reference evidence="1 2" key="1">
    <citation type="submission" date="2023-06" db="EMBL/GenBank/DDBJ databases">
        <title>Roseiconus lacunae JC819 isolated from Gulf of Mannar region, Tamil Nadu.</title>
        <authorList>
            <person name="Pk S."/>
            <person name="Ch S."/>
            <person name="Ch V.R."/>
        </authorList>
    </citation>
    <scope>NUCLEOTIDE SEQUENCE [LARGE SCALE GENOMIC DNA]</scope>
    <source>
        <strain evidence="1 2">JC819</strain>
    </source>
</reference>
<sequence length="67" mass="7464">MICESTGVYHRRLLRIAEQLGMLTNLVHGEAVAKCRAIQFADHGKADRRDPKAALTVAKVGKLIKHR</sequence>
<name>A0ABT7PF94_9BACT</name>
<keyword evidence="2" id="KW-1185">Reference proteome</keyword>